<protein>
    <recommendedName>
        <fullName evidence="1">Leucine-rich repeat-containing protein 41</fullName>
    </recommendedName>
</protein>
<evidence type="ECO:0000256" key="1">
    <source>
        <dbReference type="ARBA" id="ARBA00014201"/>
    </source>
</evidence>
<gene>
    <name evidence="7" type="ORF">D9C73_008275</name>
</gene>
<dbReference type="STRING" id="240159.A0A4U5UHI1"/>
<evidence type="ECO:0000256" key="3">
    <source>
        <dbReference type="ARBA" id="ARBA00022614"/>
    </source>
</evidence>
<dbReference type="AlphaFoldDB" id="A0A4U5UHI1"/>
<name>A0A4U5UHI1_COLLU</name>
<keyword evidence="3" id="KW-0433">Leucine-rich repeat</keyword>
<proteinExistence type="predicted"/>
<keyword evidence="8" id="KW-1185">Reference proteome</keyword>
<reference evidence="7 8" key="1">
    <citation type="submission" date="2019-01" db="EMBL/GenBank/DDBJ databases">
        <title>Genome Assembly of Collichthys lucidus.</title>
        <authorList>
            <person name="Cai M."/>
            <person name="Xiao S."/>
        </authorList>
    </citation>
    <scope>NUCLEOTIDE SEQUENCE [LARGE SCALE GENOMIC DNA]</scope>
    <source>
        <strain evidence="7">JT15FE1705JMU</strain>
        <tissue evidence="7">Muscle</tissue>
    </source>
</reference>
<evidence type="ECO:0000256" key="6">
    <source>
        <dbReference type="SAM" id="MobiDB-lite"/>
    </source>
</evidence>
<dbReference type="PANTHER" id="PTHR15354">
    <property type="entry name" value="MUF1"/>
    <property type="match status" value="1"/>
</dbReference>
<evidence type="ECO:0000256" key="4">
    <source>
        <dbReference type="ARBA" id="ARBA00022737"/>
    </source>
</evidence>
<keyword evidence="5" id="KW-0833">Ubl conjugation pathway</keyword>
<keyword evidence="4" id="KW-0677">Repeat</keyword>
<organism evidence="7 8">
    <name type="scientific">Collichthys lucidus</name>
    <name type="common">Big head croaker</name>
    <name type="synonym">Sciaena lucida</name>
    <dbReference type="NCBI Taxonomy" id="240159"/>
    <lineage>
        <taxon>Eukaryota</taxon>
        <taxon>Metazoa</taxon>
        <taxon>Chordata</taxon>
        <taxon>Craniata</taxon>
        <taxon>Vertebrata</taxon>
        <taxon>Euteleostomi</taxon>
        <taxon>Actinopterygii</taxon>
        <taxon>Neopterygii</taxon>
        <taxon>Teleostei</taxon>
        <taxon>Neoteleostei</taxon>
        <taxon>Acanthomorphata</taxon>
        <taxon>Eupercaria</taxon>
        <taxon>Sciaenidae</taxon>
        <taxon>Collichthys</taxon>
    </lineage>
</organism>
<dbReference type="InterPro" id="IPR026137">
    <property type="entry name" value="Leu_rpt_41"/>
</dbReference>
<dbReference type="EMBL" id="CM014085">
    <property type="protein sequence ID" value="TKS74194.1"/>
    <property type="molecule type" value="Genomic_DNA"/>
</dbReference>
<evidence type="ECO:0000256" key="2">
    <source>
        <dbReference type="ARBA" id="ARBA00022553"/>
    </source>
</evidence>
<dbReference type="SUPFAM" id="SSF52047">
    <property type="entry name" value="RNI-like"/>
    <property type="match status" value="1"/>
</dbReference>
<evidence type="ECO:0000256" key="5">
    <source>
        <dbReference type="ARBA" id="ARBA00022786"/>
    </source>
</evidence>
<feature type="region of interest" description="Disordered" evidence="6">
    <location>
        <begin position="242"/>
        <end position="264"/>
    </location>
</feature>
<sequence length="653" mass="73404">MRCTLRKADPQQMCLKELCFRAVRRHFVVLGIQPLLDLPTPLIKELLPYLTICQLDKLQPPLNRRGISTYSGWIRVLDDMFGPKHVVNFHTEEEAKHEVMRKLFTRVFYGFSNTFVKRNIANLDTPSMLWVAAKCIRHFLLVPGVHKSLQSLTAERRPLLNLLEERIESVGVSQSIDLSKRKSQTDLYVLHRLLDHGLAKKLTVHVQCPVVLAWLLHGRGSQCVSPELTNLMHSKMASASGDGASCSPGLQTGTSGDQDDEVTPCKRSKLDSVCVEEEEESGKTNFTLDPQLLCQTFTPFDGPSRACPRGQIHCLEIRECGADSLRVLNRALPTFFCLRSLTLHSFSTLVDLDVLDLARALGKLSESSHSSLTDLSISVLPYTELLEILLDASPKVTSLHVEIQTVMWGPRFLLHHSRTDESDMSELPLQKLTVKVGDLQTDLHFITSVLRRSPHLTSFHVSGMRLPIGSSQSQLLNTLSESNHSLRSLNLEDMKLSDCHPAILNLLRDCRLEELRVNDCRLLERCSNKEESLQQLVCALKTLPSLHTLSLAQNRLAKNVSVLAELFSGGSPSSVRRLDISSNFIQPADLLEFAERLRTHRPPHQLTLDLRKNPGDRDPDTWNAAMQRLSPFCVLLVEGWISTDTMADHISNM</sequence>
<keyword evidence="2" id="KW-0597">Phosphoprotein</keyword>
<evidence type="ECO:0000313" key="7">
    <source>
        <dbReference type="EMBL" id="TKS74194.1"/>
    </source>
</evidence>
<dbReference type="PANTHER" id="PTHR15354:SF1">
    <property type="entry name" value="LEUCINE-RICH REPEAT-CONTAINING PROTEIN 41"/>
    <property type="match status" value="1"/>
</dbReference>
<accession>A0A4U5UHI1</accession>
<dbReference type="Proteomes" id="UP000298787">
    <property type="component" value="Chromosome 8"/>
</dbReference>
<dbReference type="InterPro" id="IPR032675">
    <property type="entry name" value="LRR_dom_sf"/>
</dbReference>
<dbReference type="OrthoDB" id="9415738at2759"/>
<evidence type="ECO:0000313" key="8">
    <source>
        <dbReference type="Proteomes" id="UP000298787"/>
    </source>
</evidence>
<dbReference type="Gene3D" id="3.80.10.10">
    <property type="entry name" value="Ribonuclease Inhibitor"/>
    <property type="match status" value="1"/>
</dbReference>